<protein>
    <recommendedName>
        <fullName evidence="3">Reverse transcriptase/retrotransposon-derived protein RNase H-like domain-containing protein</fullName>
    </recommendedName>
</protein>
<keyword evidence="2" id="KW-1185">Reference proteome</keyword>
<feature type="non-terminal residue" evidence="1">
    <location>
        <position position="54"/>
    </location>
</feature>
<sequence>MTIWEEEQDKALADLKLYLSHPPILSSPSEGEHPYAYLAVSEVAISVVLFIKQD</sequence>
<dbReference type="AlphaFoldDB" id="A0A2P5CDY6"/>
<dbReference type="Proteomes" id="UP000237105">
    <property type="component" value="Unassembled WGS sequence"/>
</dbReference>
<comment type="caution">
    <text evidence="1">The sequence shown here is derived from an EMBL/GenBank/DDBJ whole genome shotgun (WGS) entry which is preliminary data.</text>
</comment>
<evidence type="ECO:0000313" key="2">
    <source>
        <dbReference type="Proteomes" id="UP000237105"/>
    </source>
</evidence>
<reference evidence="2" key="1">
    <citation type="submission" date="2016-06" db="EMBL/GenBank/DDBJ databases">
        <title>Parallel loss of symbiosis genes in relatives of nitrogen-fixing non-legume Parasponia.</title>
        <authorList>
            <person name="Van Velzen R."/>
            <person name="Holmer R."/>
            <person name="Bu F."/>
            <person name="Rutten L."/>
            <person name="Van Zeijl A."/>
            <person name="Liu W."/>
            <person name="Santuari L."/>
            <person name="Cao Q."/>
            <person name="Sharma T."/>
            <person name="Shen D."/>
            <person name="Roswanjaya Y."/>
            <person name="Wardhani T."/>
            <person name="Kalhor M.S."/>
            <person name="Jansen J."/>
            <person name="Van den Hoogen J."/>
            <person name="Gungor B."/>
            <person name="Hartog M."/>
            <person name="Hontelez J."/>
            <person name="Verver J."/>
            <person name="Yang W.-C."/>
            <person name="Schijlen E."/>
            <person name="Repin R."/>
            <person name="Schilthuizen M."/>
            <person name="Schranz E."/>
            <person name="Heidstra R."/>
            <person name="Miyata K."/>
            <person name="Fedorova E."/>
            <person name="Kohlen W."/>
            <person name="Bisseling T."/>
            <person name="Smit S."/>
            <person name="Geurts R."/>
        </authorList>
    </citation>
    <scope>NUCLEOTIDE SEQUENCE [LARGE SCALE GENOMIC DNA]</scope>
    <source>
        <strain evidence="2">cv. WU1-14</strain>
    </source>
</reference>
<organism evidence="1 2">
    <name type="scientific">Parasponia andersonii</name>
    <name type="common">Sponia andersonii</name>
    <dbReference type="NCBI Taxonomy" id="3476"/>
    <lineage>
        <taxon>Eukaryota</taxon>
        <taxon>Viridiplantae</taxon>
        <taxon>Streptophyta</taxon>
        <taxon>Embryophyta</taxon>
        <taxon>Tracheophyta</taxon>
        <taxon>Spermatophyta</taxon>
        <taxon>Magnoliopsida</taxon>
        <taxon>eudicotyledons</taxon>
        <taxon>Gunneridae</taxon>
        <taxon>Pentapetalae</taxon>
        <taxon>rosids</taxon>
        <taxon>fabids</taxon>
        <taxon>Rosales</taxon>
        <taxon>Cannabaceae</taxon>
        <taxon>Parasponia</taxon>
    </lineage>
</organism>
<evidence type="ECO:0008006" key="3">
    <source>
        <dbReference type="Google" id="ProtNLM"/>
    </source>
</evidence>
<gene>
    <name evidence="1" type="ORF">PanWU01x14_160180</name>
</gene>
<dbReference type="EMBL" id="JXTB01000141">
    <property type="protein sequence ID" value="PON59269.1"/>
    <property type="molecule type" value="Genomic_DNA"/>
</dbReference>
<accession>A0A2P5CDY6</accession>
<proteinExistence type="predicted"/>
<evidence type="ECO:0000313" key="1">
    <source>
        <dbReference type="EMBL" id="PON59269.1"/>
    </source>
</evidence>
<name>A0A2P5CDY6_PARAD</name>
<dbReference type="OrthoDB" id="1740934at2759"/>